<feature type="region of interest" description="Disordered" evidence="1">
    <location>
        <begin position="257"/>
        <end position="315"/>
    </location>
</feature>
<feature type="compositionally biased region" description="Basic and acidic residues" evidence="1">
    <location>
        <begin position="292"/>
        <end position="304"/>
    </location>
</feature>
<name>A0A370B5G6_9ACTN</name>
<protein>
    <submittedName>
        <fullName evidence="3">Hydrolase</fullName>
    </submittedName>
</protein>
<gene>
    <name evidence="3" type="ORF">DVH02_16625</name>
</gene>
<keyword evidence="2" id="KW-1133">Transmembrane helix</keyword>
<feature type="compositionally biased region" description="Low complexity" evidence="1">
    <location>
        <begin position="274"/>
        <end position="284"/>
    </location>
</feature>
<dbReference type="SMART" id="SM00728">
    <property type="entry name" value="ChW"/>
    <property type="match status" value="1"/>
</dbReference>
<keyword evidence="2" id="KW-0472">Membrane</keyword>
<dbReference type="Proteomes" id="UP000253741">
    <property type="component" value="Unassembled WGS sequence"/>
</dbReference>
<keyword evidence="2" id="KW-0812">Transmembrane</keyword>
<dbReference type="InterPro" id="IPR006637">
    <property type="entry name" value="ChW"/>
</dbReference>
<evidence type="ECO:0000256" key="1">
    <source>
        <dbReference type="SAM" id="MobiDB-lite"/>
    </source>
</evidence>
<organism evidence="3 4">
    <name type="scientific">Streptomyces corynorhini</name>
    <dbReference type="NCBI Taxonomy" id="2282652"/>
    <lineage>
        <taxon>Bacteria</taxon>
        <taxon>Bacillati</taxon>
        <taxon>Actinomycetota</taxon>
        <taxon>Actinomycetes</taxon>
        <taxon>Kitasatosporales</taxon>
        <taxon>Streptomycetaceae</taxon>
        <taxon>Streptomyces</taxon>
    </lineage>
</organism>
<dbReference type="Pfam" id="PF07538">
    <property type="entry name" value="ChW"/>
    <property type="match status" value="1"/>
</dbReference>
<proteinExistence type="predicted"/>
<dbReference type="RefSeq" id="WP_114624595.1">
    <property type="nucleotide sequence ID" value="NZ_QQNA01000121.1"/>
</dbReference>
<reference evidence="3 4" key="1">
    <citation type="submission" date="2018-07" db="EMBL/GenBank/DDBJ databases">
        <title>Streptomyces species from bats.</title>
        <authorList>
            <person name="Dunlap C."/>
        </authorList>
    </citation>
    <scope>NUCLEOTIDE SEQUENCE [LARGE SCALE GENOMIC DNA]</scope>
    <source>
        <strain evidence="3 4">AC230</strain>
    </source>
</reference>
<evidence type="ECO:0000313" key="3">
    <source>
        <dbReference type="EMBL" id="RDG37058.1"/>
    </source>
</evidence>
<dbReference type="GO" id="GO:0016787">
    <property type="term" value="F:hydrolase activity"/>
    <property type="evidence" value="ECO:0007669"/>
    <property type="project" value="UniProtKB-KW"/>
</dbReference>
<keyword evidence="3" id="KW-0378">Hydrolase</keyword>
<dbReference type="AlphaFoldDB" id="A0A370B5G6"/>
<dbReference type="EMBL" id="QQNA01000121">
    <property type="protein sequence ID" value="RDG37058.1"/>
    <property type="molecule type" value="Genomic_DNA"/>
</dbReference>
<evidence type="ECO:0000313" key="4">
    <source>
        <dbReference type="Proteomes" id="UP000253741"/>
    </source>
</evidence>
<dbReference type="OrthoDB" id="3444343at2"/>
<feature type="transmembrane region" description="Helical" evidence="2">
    <location>
        <begin position="219"/>
        <end position="242"/>
    </location>
</feature>
<comment type="caution">
    <text evidence="3">The sequence shown here is derived from an EMBL/GenBank/DDBJ whole genome shotgun (WGS) entry which is preliminary data.</text>
</comment>
<accession>A0A370B5G6</accession>
<sequence length="464" mass="49773">MSLWTSLEPASTTVDPGDTTTVRLRIRNTGDVVDEYRFVPVGDVAPYITIEPSSIRLFPGTTGTLHLTFSPPRTPDAIAGPHPYGVQVVPTEQSGATTVVEGNVSFTPFTEVRTELVPPTVKGWFRGRPKLAIDNLGNTRLTASLAGSDNGDSLSYELFPASVQIEPGRAAFVDARLKPRRIIWFGPKQERPYALGLQRSGTARLDTEGTYVQRGLLPLWLATVLSGVLALAIALTVLWFAYQPSVRTLAQEQPQSVAAHAIPTTEPSKPPTLPTAEAPAAAPSAPVPESPAEEKDGGKPGGGEEKEEPAETVENTAAVAVTKLNERTPGRHICYRAYVRGTGWQDPVCDGLTSGTEGQDRPLESINIAVSGTNGMAANGYIENTDWEPKWKGAENLKDVYIGTPDQEAFMRGLAISVGEGSVCVTARVHTQEWQQKACSDPGGYKFGGTLIKDLSLEAFKLIV</sequence>
<evidence type="ECO:0000256" key="2">
    <source>
        <dbReference type="SAM" id="Phobius"/>
    </source>
</evidence>
<keyword evidence="4" id="KW-1185">Reference proteome</keyword>